<sequence>MSSDPSPILPLELEREIFEEAASHWPETIPSLLLVSHRAYEWIEKIKYRTVTPNGEHSTCSFRALMRAIQSDSKTPSFFRTHIRHLYVPRAFRRNAYVTDEMLEAVLAACAGIQSLSFARGDIPAFILPTLAALRPRRLWMRNDSLVFKTDLSRPMFTFITHVALWLMFEHDIASWLSLLAMFPTLTHMMTIGPQTTFVPHILASSRKLEVLVTWSHNSGKKLDNVDDRYVNITRIRDDVEQWVMGARGGNDFWALAEDFIAKKRCREIQPDWRYWIEDADGI</sequence>
<proteinExistence type="predicted"/>
<dbReference type="Proteomes" id="UP001218188">
    <property type="component" value="Unassembled WGS sequence"/>
</dbReference>
<name>A0AAD6T9I8_9AGAR</name>
<dbReference type="AlphaFoldDB" id="A0AAD6T9I8"/>
<protein>
    <submittedName>
        <fullName evidence="1">Uncharacterized protein</fullName>
    </submittedName>
</protein>
<reference evidence="1" key="1">
    <citation type="submission" date="2023-03" db="EMBL/GenBank/DDBJ databases">
        <title>Massive genome expansion in bonnet fungi (Mycena s.s.) driven by repeated elements and novel gene families across ecological guilds.</title>
        <authorList>
            <consortium name="Lawrence Berkeley National Laboratory"/>
            <person name="Harder C.B."/>
            <person name="Miyauchi S."/>
            <person name="Viragh M."/>
            <person name="Kuo A."/>
            <person name="Thoen E."/>
            <person name="Andreopoulos B."/>
            <person name="Lu D."/>
            <person name="Skrede I."/>
            <person name="Drula E."/>
            <person name="Henrissat B."/>
            <person name="Morin E."/>
            <person name="Kohler A."/>
            <person name="Barry K."/>
            <person name="LaButti K."/>
            <person name="Morin E."/>
            <person name="Salamov A."/>
            <person name="Lipzen A."/>
            <person name="Mereny Z."/>
            <person name="Hegedus B."/>
            <person name="Baldrian P."/>
            <person name="Stursova M."/>
            <person name="Weitz H."/>
            <person name="Taylor A."/>
            <person name="Grigoriev I.V."/>
            <person name="Nagy L.G."/>
            <person name="Martin F."/>
            <person name="Kauserud H."/>
        </authorList>
    </citation>
    <scope>NUCLEOTIDE SEQUENCE</scope>
    <source>
        <strain evidence="1">CBHHK200</strain>
    </source>
</reference>
<comment type="caution">
    <text evidence="1">The sequence shown here is derived from an EMBL/GenBank/DDBJ whole genome shotgun (WGS) entry which is preliminary data.</text>
</comment>
<accession>A0AAD6T9I8</accession>
<evidence type="ECO:0000313" key="2">
    <source>
        <dbReference type="Proteomes" id="UP001218188"/>
    </source>
</evidence>
<gene>
    <name evidence="1" type="ORF">C8F04DRAFT_1391410</name>
</gene>
<organism evidence="1 2">
    <name type="scientific">Mycena alexandri</name>
    <dbReference type="NCBI Taxonomy" id="1745969"/>
    <lineage>
        <taxon>Eukaryota</taxon>
        <taxon>Fungi</taxon>
        <taxon>Dikarya</taxon>
        <taxon>Basidiomycota</taxon>
        <taxon>Agaricomycotina</taxon>
        <taxon>Agaricomycetes</taxon>
        <taxon>Agaricomycetidae</taxon>
        <taxon>Agaricales</taxon>
        <taxon>Marasmiineae</taxon>
        <taxon>Mycenaceae</taxon>
        <taxon>Mycena</taxon>
    </lineage>
</organism>
<keyword evidence="2" id="KW-1185">Reference proteome</keyword>
<evidence type="ECO:0000313" key="1">
    <source>
        <dbReference type="EMBL" id="KAJ7040945.1"/>
    </source>
</evidence>
<dbReference type="EMBL" id="JARJCM010000019">
    <property type="protein sequence ID" value="KAJ7040945.1"/>
    <property type="molecule type" value="Genomic_DNA"/>
</dbReference>